<reference evidence="4 5" key="1">
    <citation type="submission" date="2016-10" db="EMBL/GenBank/DDBJ databases">
        <authorList>
            <person name="de Groot N.N."/>
        </authorList>
    </citation>
    <scope>NUCLEOTIDE SEQUENCE [LARGE SCALE GENOMIC DNA]</scope>
    <source>
        <strain evidence="4 5">MON 2.2</strain>
    </source>
</reference>
<organism evidence="4 5">
    <name type="scientific">Auraticoccus monumenti</name>
    <dbReference type="NCBI Taxonomy" id="675864"/>
    <lineage>
        <taxon>Bacteria</taxon>
        <taxon>Bacillati</taxon>
        <taxon>Actinomycetota</taxon>
        <taxon>Actinomycetes</taxon>
        <taxon>Propionibacteriales</taxon>
        <taxon>Propionibacteriaceae</taxon>
        <taxon>Auraticoccus</taxon>
    </lineage>
</organism>
<accession>A0A1G6SNY0</accession>
<dbReference type="Gene3D" id="3.60.40.10">
    <property type="entry name" value="PPM-type phosphatase domain"/>
    <property type="match status" value="1"/>
</dbReference>
<protein>
    <submittedName>
        <fullName evidence="4">Protein phosphatase</fullName>
    </submittedName>
</protein>
<evidence type="ECO:0000313" key="5">
    <source>
        <dbReference type="Proteomes" id="UP000198546"/>
    </source>
</evidence>
<dbReference type="CDD" id="cd00143">
    <property type="entry name" value="PP2Cc"/>
    <property type="match status" value="1"/>
</dbReference>
<proteinExistence type="predicted"/>
<sequence length="530" mass="55826">MSLQLRYVAHSEIGLVRKNNQDSGYASPTMLVVADGMGGAAAGDLASAVAISEVKAADAELRLAAMAAEQEAAATPDDQTASPVADTLSGAEGEGVPVLPADLEDIDPIAPDDVTLALDEMLRVLADIVRRANDRIADLVAADHSLEGMGTTLDAGMFDGEHLALAHIGDSRVYLLRDGVMTRLTHDHSWVQSLVDDGRISPEEAAYHPHRSLLLKVLNGQPANDPDLSTHTMLPGDRLLFCSDGLCGLVDDAVMEPVLGGEDPEQALRELVAEAHSEGGIDNITIVIADLVETDPDTPLPEVMVLGAAGSTDIPDVAIRSRTIDLGDEEADGDQPGSDVPVAPPPSRTSTPRTARTPPDGDDESDRYALQAPPPRHRRVIRVVLTLLLAVVLVGGAATGAVLWGRTQYFVGPAEEQVAIYRGLPDTIGGVALNQVYEIQQTPIADLPLLYQDRVRSTIEARSLADARSTVAELASVSRDCIRQREERAQATESPTPRPTDTPPPEATASPSAGTSPSPDPGPLPEDGAC</sequence>
<feature type="region of interest" description="Disordered" evidence="1">
    <location>
        <begin position="327"/>
        <end position="372"/>
    </location>
</feature>
<feature type="transmembrane region" description="Helical" evidence="2">
    <location>
        <begin position="383"/>
        <end position="404"/>
    </location>
</feature>
<dbReference type="PROSITE" id="PS51746">
    <property type="entry name" value="PPM_2"/>
    <property type="match status" value="1"/>
</dbReference>
<keyword evidence="2" id="KW-0812">Transmembrane</keyword>
<dbReference type="Pfam" id="PF13672">
    <property type="entry name" value="PP2C_2"/>
    <property type="match status" value="1"/>
</dbReference>
<evidence type="ECO:0000256" key="1">
    <source>
        <dbReference type="SAM" id="MobiDB-lite"/>
    </source>
</evidence>
<keyword evidence="2" id="KW-0472">Membrane</keyword>
<dbReference type="STRING" id="675864.SAMN04489747_0378"/>
<feature type="domain" description="PPM-type phosphatase" evidence="3">
    <location>
        <begin position="6"/>
        <end position="291"/>
    </location>
</feature>
<feature type="compositionally biased region" description="Low complexity" evidence="1">
    <location>
        <begin position="507"/>
        <end position="517"/>
    </location>
</feature>
<dbReference type="AlphaFoldDB" id="A0A1G6SNY0"/>
<name>A0A1G6SNY0_9ACTN</name>
<dbReference type="InterPro" id="IPR036457">
    <property type="entry name" value="PPM-type-like_dom_sf"/>
</dbReference>
<dbReference type="SMART" id="SM00331">
    <property type="entry name" value="PP2C_SIG"/>
    <property type="match status" value="1"/>
</dbReference>
<evidence type="ECO:0000259" key="3">
    <source>
        <dbReference type="PROSITE" id="PS51746"/>
    </source>
</evidence>
<gene>
    <name evidence="4" type="ORF">SAMN04489747_0378</name>
</gene>
<dbReference type="InterPro" id="IPR001932">
    <property type="entry name" value="PPM-type_phosphatase-like_dom"/>
</dbReference>
<evidence type="ECO:0000313" key="4">
    <source>
        <dbReference type="EMBL" id="SDD18344.1"/>
    </source>
</evidence>
<dbReference type="SMART" id="SM00332">
    <property type="entry name" value="PP2Cc"/>
    <property type="match status" value="1"/>
</dbReference>
<dbReference type="RefSeq" id="WP_157676919.1">
    <property type="nucleotide sequence ID" value="NZ_LT629688.1"/>
</dbReference>
<keyword evidence="5" id="KW-1185">Reference proteome</keyword>
<dbReference type="Proteomes" id="UP000198546">
    <property type="component" value="Chromosome i"/>
</dbReference>
<feature type="compositionally biased region" description="Pro residues" evidence="1">
    <location>
        <begin position="496"/>
        <end position="506"/>
    </location>
</feature>
<feature type="region of interest" description="Disordered" evidence="1">
    <location>
        <begin position="482"/>
        <end position="530"/>
    </location>
</feature>
<evidence type="ECO:0000256" key="2">
    <source>
        <dbReference type="SAM" id="Phobius"/>
    </source>
</evidence>
<dbReference type="OrthoDB" id="9801841at2"/>
<feature type="compositionally biased region" description="Low complexity" evidence="1">
    <location>
        <begin position="348"/>
        <end position="358"/>
    </location>
</feature>
<keyword evidence="2" id="KW-1133">Transmembrane helix</keyword>
<dbReference type="SUPFAM" id="SSF81606">
    <property type="entry name" value="PP2C-like"/>
    <property type="match status" value="1"/>
</dbReference>
<dbReference type="EMBL" id="LT629688">
    <property type="protein sequence ID" value="SDD18344.1"/>
    <property type="molecule type" value="Genomic_DNA"/>
</dbReference>